<dbReference type="Proteomes" id="UP000179266">
    <property type="component" value="Unassembled WGS sequence"/>
</dbReference>
<gene>
    <name evidence="1" type="ORF">A2161_01040</name>
</gene>
<name>A0A1F7S0V2_9BACT</name>
<dbReference type="AlphaFoldDB" id="A0A1F7S0V2"/>
<dbReference type="EMBL" id="MGDD01000073">
    <property type="protein sequence ID" value="OGL47442.1"/>
    <property type="molecule type" value="Genomic_DNA"/>
</dbReference>
<accession>A0A1F7S0V2</accession>
<protein>
    <submittedName>
        <fullName evidence="1">Uncharacterized protein</fullName>
    </submittedName>
</protein>
<organism evidence="1 2">
    <name type="scientific">Candidatus Schekmanbacteria bacterium RBG_13_48_7</name>
    <dbReference type="NCBI Taxonomy" id="1817878"/>
    <lineage>
        <taxon>Bacteria</taxon>
        <taxon>Candidatus Schekmaniibacteriota</taxon>
    </lineage>
</organism>
<reference evidence="1 2" key="1">
    <citation type="journal article" date="2016" name="Nat. Commun.">
        <title>Thousands of microbial genomes shed light on interconnected biogeochemical processes in an aquifer system.</title>
        <authorList>
            <person name="Anantharaman K."/>
            <person name="Brown C.T."/>
            <person name="Hug L.A."/>
            <person name="Sharon I."/>
            <person name="Castelle C.J."/>
            <person name="Probst A.J."/>
            <person name="Thomas B.C."/>
            <person name="Singh A."/>
            <person name="Wilkins M.J."/>
            <person name="Karaoz U."/>
            <person name="Brodie E.L."/>
            <person name="Williams K.H."/>
            <person name="Hubbard S.S."/>
            <person name="Banfield J.F."/>
        </authorList>
    </citation>
    <scope>NUCLEOTIDE SEQUENCE [LARGE SCALE GENOMIC DNA]</scope>
</reference>
<sequence length="169" mass="19338">MKKNQNIKFYLIIMLVCLLNTELGLTEEVTGEKNNDFSIVDVRCLGRNHRDGELTVIYVAVKCENTINLPMLDLFYTISNKEKIPDTLGEKIFNITPMFCLDTELMHNNDQDNNTHLYRAEIPPKTNGLIVEYFIAAKNSQQKQVFYPSDAPLSLNNFTISGSKNPFLK</sequence>
<proteinExistence type="predicted"/>
<comment type="caution">
    <text evidence="1">The sequence shown here is derived from an EMBL/GenBank/DDBJ whole genome shotgun (WGS) entry which is preliminary data.</text>
</comment>
<evidence type="ECO:0000313" key="1">
    <source>
        <dbReference type="EMBL" id="OGL47442.1"/>
    </source>
</evidence>
<evidence type="ECO:0000313" key="2">
    <source>
        <dbReference type="Proteomes" id="UP000179266"/>
    </source>
</evidence>